<gene>
    <name evidence="2" type="ORF">MAR_028000</name>
</gene>
<dbReference type="EMBL" id="CP111013">
    <property type="protein sequence ID" value="WAQ95310.1"/>
    <property type="molecule type" value="Genomic_DNA"/>
</dbReference>
<reference evidence="2" key="1">
    <citation type="submission" date="2022-11" db="EMBL/GenBank/DDBJ databases">
        <title>Centuries of genome instability and evolution in soft-shell clam transmissible cancer (bioRxiv).</title>
        <authorList>
            <person name="Hart S.F.M."/>
            <person name="Yonemitsu M.A."/>
            <person name="Giersch R.M."/>
            <person name="Beal B.F."/>
            <person name="Arriagada G."/>
            <person name="Davis B.W."/>
            <person name="Ostrander E.A."/>
            <person name="Goff S.P."/>
            <person name="Metzger M.J."/>
        </authorList>
    </citation>
    <scope>NUCLEOTIDE SEQUENCE</scope>
    <source>
        <strain evidence="2">MELC-2E11</strain>
        <tissue evidence="2">Siphon/mantle</tissue>
    </source>
</reference>
<name>A0ABY7DF19_MYAAR</name>
<evidence type="ECO:0000313" key="3">
    <source>
        <dbReference type="Proteomes" id="UP001164746"/>
    </source>
</evidence>
<feature type="region of interest" description="Disordered" evidence="1">
    <location>
        <begin position="25"/>
        <end position="60"/>
    </location>
</feature>
<organism evidence="2 3">
    <name type="scientific">Mya arenaria</name>
    <name type="common">Soft-shell clam</name>
    <dbReference type="NCBI Taxonomy" id="6604"/>
    <lineage>
        <taxon>Eukaryota</taxon>
        <taxon>Metazoa</taxon>
        <taxon>Spiralia</taxon>
        <taxon>Lophotrochozoa</taxon>
        <taxon>Mollusca</taxon>
        <taxon>Bivalvia</taxon>
        <taxon>Autobranchia</taxon>
        <taxon>Heteroconchia</taxon>
        <taxon>Euheterodonta</taxon>
        <taxon>Imparidentia</taxon>
        <taxon>Neoheterodontei</taxon>
        <taxon>Myida</taxon>
        <taxon>Myoidea</taxon>
        <taxon>Myidae</taxon>
        <taxon>Mya</taxon>
    </lineage>
</organism>
<sequence length="119" mass="12879">MSARCRDSSLKFKVGQLCTAFIDPSLDTLSSSAPNSSGTSGRASQSTGVRNTKHWLGSTPRAPSGMLCCNHADSKWWKLVLIDDTAALKRRRSSRPSLTAPFFISIDLCPNCALQTFSP</sequence>
<evidence type="ECO:0000256" key="1">
    <source>
        <dbReference type="SAM" id="MobiDB-lite"/>
    </source>
</evidence>
<keyword evidence="3" id="KW-1185">Reference proteome</keyword>
<dbReference type="Proteomes" id="UP001164746">
    <property type="component" value="Chromosome 2"/>
</dbReference>
<feature type="compositionally biased region" description="Polar residues" evidence="1">
    <location>
        <begin position="41"/>
        <end position="50"/>
    </location>
</feature>
<protein>
    <submittedName>
        <fullName evidence="2">Uncharacterized protein</fullName>
    </submittedName>
</protein>
<proteinExistence type="predicted"/>
<accession>A0ABY7DF19</accession>
<feature type="compositionally biased region" description="Low complexity" evidence="1">
    <location>
        <begin position="30"/>
        <end position="40"/>
    </location>
</feature>
<evidence type="ECO:0000313" key="2">
    <source>
        <dbReference type="EMBL" id="WAQ95310.1"/>
    </source>
</evidence>